<comment type="caution">
    <text evidence="1">The sequence shown here is derived from an EMBL/GenBank/DDBJ whole genome shotgun (WGS) entry which is preliminary data.</text>
</comment>
<proteinExistence type="predicted"/>
<protein>
    <submittedName>
        <fullName evidence="1">Uncharacterized protein</fullName>
    </submittedName>
</protein>
<dbReference type="EMBL" id="QNGE01001324">
    <property type="protein sequence ID" value="KAA3677843.1"/>
    <property type="molecule type" value="Genomic_DNA"/>
</dbReference>
<dbReference type="AlphaFoldDB" id="A0A5J4NQJ3"/>
<gene>
    <name evidence="1" type="ORF">DEA37_0010302</name>
</gene>
<organism evidence="1 2">
    <name type="scientific">Paragonimus westermani</name>
    <dbReference type="NCBI Taxonomy" id="34504"/>
    <lineage>
        <taxon>Eukaryota</taxon>
        <taxon>Metazoa</taxon>
        <taxon>Spiralia</taxon>
        <taxon>Lophotrochozoa</taxon>
        <taxon>Platyhelminthes</taxon>
        <taxon>Trematoda</taxon>
        <taxon>Digenea</taxon>
        <taxon>Plagiorchiida</taxon>
        <taxon>Troglotremata</taxon>
        <taxon>Troglotrematidae</taxon>
        <taxon>Paragonimus</taxon>
    </lineage>
</organism>
<evidence type="ECO:0000313" key="2">
    <source>
        <dbReference type="Proteomes" id="UP000324629"/>
    </source>
</evidence>
<keyword evidence="2" id="KW-1185">Reference proteome</keyword>
<accession>A0A5J4NQJ3</accession>
<sequence>MFFSPGYDCVCGSRYVGRTKRHLGTRINEHIPKWLLNSGVGCAVSAITKHPLQTGHSVDPRTAFRVFFRPKLKQALNIAEAVAIHRLNPSLCAQKHDVDVKVVSCSDLAALLRSTRGSDLVVLTGDVNTQIGRLEGGLRTGNRCLYVYLYGLDLHMYNRTSVYDELKKLFKEAAHSYPSSIRQSAGDISSTQPVKESLRRRIIRQASSVGSSNEDLHHIDTK</sequence>
<reference evidence="1 2" key="1">
    <citation type="journal article" date="2019" name="Gigascience">
        <title>Whole-genome sequence of the oriental lung fluke Paragonimus westermani.</title>
        <authorList>
            <person name="Oey H."/>
            <person name="Zakrzewski M."/>
            <person name="Narain K."/>
            <person name="Devi K.R."/>
            <person name="Agatsuma T."/>
            <person name="Nawaratna S."/>
            <person name="Gobert G.N."/>
            <person name="Jones M.K."/>
            <person name="Ragan M.A."/>
            <person name="McManus D.P."/>
            <person name="Krause L."/>
        </authorList>
    </citation>
    <scope>NUCLEOTIDE SEQUENCE [LARGE SCALE GENOMIC DNA]</scope>
    <source>
        <strain evidence="1 2">IND2009</strain>
    </source>
</reference>
<evidence type="ECO:0000313" key="1">
    <source>
        <dbReference type="EMBL" id="KAA3677843.1"/>
    </source>
</evidence>
<name>A0A5J4NQJ3_9TREM</name>
<dbReference type="Proteomes" id="UP000324629">
    <property type="component" value="Unassembled WGS sequence"/>
</dbReference>